<dbReference type="InterPro" id="IPR016161">
    <property type="entry name" value="Ald_DH/histidinol_DH"/>
</dbReference>
<protein>
    <recommendedName>
        <fullName evidence="4">aldehyde dehydrogenase (NAD(+))</fullName>
        <ecNumber evidence="4">1.2.1.3</ecNumber>
    </recommendedName>
</protein>
<dbReference type="OrthoDB" id="310895at2759"/>
<dbReference type="GO" id="GO:0004029">
    <property type="term" value="F:aldehyde dehydrogenase (NAD+) activity"/>
    <property type="evidence" value="ECO:0007669"/>
    <property type="project" value="UniProtKB-EC"/>
</dbReference>
<evidence type="ECO:0000256" key="3">
    <source>
        <dbReference type="ARBA" id="ARBA00023242"/>
    </source>
</evidence>
<evidence type="ECO:0000259" key="9">
    <source>
        <dbReference type="SMART" id="SM00906"/>
    </source>
</evidence>
<accession>A0A2V1DLC1</accession>
<feature type="active site" evidence="6">
    <location>
        <position position="251"/>
    </location>
</feature>
<dbReference type="InterPro" id="IPR029510">
    <property type="entry name" value="Ald_DH_CS_GLU"/>
</dbReference>
<dbReference type="Proteomes" id="UP000244855">
    <property type="component" value="Unassembled WGS sequence"/>
</dbReference>
<proteinExistence type="inferred from homology"/>
<dbReference type="InterPro" id="IPR016163">
    <property type="entry name" value="Ald_DH_C"/>
</dbReference>
<evidence type="ECO:0000256" key="5">
    <source>
        <dbReference type="ARBA" id="ARBA00049194"/>
    </source>
</evidence>
<evidence type="ECO:0000256" key="7">
    <source>
        <dbReference type="RuleBase" id="RU003345"/>
    </source>
</evidence>
<dbReference type="FunFam" id="3.40.309.10:FF:000012">
    <property type="entry name" value="Betaine aldehyde dehydrogenase"/>
    <property type="match status" value="1"/>
</dbReference>
<evidence type="ECO:0000313" key="11">
    <source>
        <dbReference type="Proteomes" id="UP000244855"/>
    </source>
</evidence>
<dbReference type="GO" id="GO:0006351">
    <property type="term" value="P:DNA-templated transcription"/>
    <property type="evidence" value="ECO:0007669"/>
    <property type="project" value="InterPro"/>
</dbReference>
<dbReference type="EMBL" id="KZ805413">
    <property type="protein sequence ID" value="PVH98423.1"/>
    <property type="molecule type" value="Genomic_DNA"/>
</dbReference>
<evidence type="ECO:0000256" key="1">
    <source>
        <dbReference type="ARBA" id="ARBA00009986"/>
    </source>
</evidence>
<evidence type="ECO:0000256" key="6">
    <source>
        <dbReference type="PROSITE-ProRule" id="PRU10007"/>
    </source>
</evidence>
<keyword evidence="11" id="KW-1185">Reference proteome</keyword>
<dbReference type="PANTHER" id="PTHR11699">
    <property type="entry name" value="ALDEHYDE DEHYDROGENASE-RELATED"/>
    <property type="match status" value="1"/>
</dbReference>
<dbReference type="Pfam" id="PF04082">
    <property type="entry name" value="Fungal_trans"/>
    <property type="match status" value="1"/>
</dbReference>
<evidence type="ECO:0000256" key="4">
    <source>
        <dbReference type="ARBA" id="ARBA00024226"/>
    </source>
</evidence>
<dbReference type="SMART" id="SM00906">
    <property type="entry name" value="Fungal_trans"/>
    <property type="match status" value="1"/>
</dbReference>
<dbReference type="InterPro" id="IPR007219">
    <property type="entry name" value="XnlR_reg_dom"/>
</dbReference>
<evidence type="ECO:0000313" key="10">
    <source>
        <dbReference type="EMBL" id="PVH98423.1"/>
    </source>
</evidence>
<dbReference type="Gene3D" id="3.40.605.10">
    <property type="entry name" value="Aldehyde Dehydrogenase, Chain A, domain 1"/>
    <property type="match status" value="1"/>
</dbReference>
<feature type="region of interest" description="Disordered" evidence="8">
    <location>
        <begin position="547"/>
        <end position="575"/>
    </location>
</feature>
<organism evidence="10 11">
    <name type="scientific">Periconia macrospinosa</name>
    <dbReference type="NCBI Taxonomy" id="97972"/>
    <lineage>
        <taxon>Eukaryota</taxon>
        <taxon>Fungi</taxon>
        <taxon>Dikarya</taxon>
        <taxon>Ascomycota</taxon>
        <taxon>Pezizomycotina</taxon>
        <taxon>Dothideomycetes</taxon>
        <taxon>Pleosporomycetidae</taxon>
        <taxon>Pleosporales</taxon>
        <taxon>Massarineae</taxon>
        <taxon>Periconiaceae</taxon>
        <taxon>Periconia</taxon>
    </lineage>
</organism>
<dbReference type="AlphaFoldDB" id="A0A2V1DLC1"/>
<feature type="domain" description="Xylanolytic transcriptional activator regulatory" evidence="9">
    <location>
        <begin position="780"/>
        <end position="855"/>
    </location>
</feature>
<dbReference type="EC" id="1.2.1.3" evidence="4"/>
<feature type="compositionally biased region" description="Acidic residues" evidence="8">
    <location>
        <begin position="560"/>
        <end position="571"/>
    </location>
</feature>
<sequence length="1139" mass="125799">MSLPEKIETRLFINGEVQSSNGKTFDITNPATLQHVAKVHEASEEDTDRAVAAAKAAFPSWSALSPEERGGYFKKLAALIRESNDHLSALEAAAMGKPVTEFFDGFASAGRWDYYAEAGRNVQGTTSLQTPGFINMTLRQPYGVVAAILPWNVPLLFFAKKVCPALIVGNTVVLKSSEKAPLTSAYVATLVQKAGFPPGVLNIITGFGNVSGSILSNHMDVRALSFTGSGRTGRIIQAAAAKSNLKQVYLELGGKSPAVIFDDADIEKAAHETAHSIQTNSGQVCMANSRVYVQDTIADKFIGLFKDAFTSIAMGDPFEKNVNHGPQADEVQHKTVMRYLEMGKQSGDLLVGGGPPSDRKGYYIQPTIFTNTAEDATVMKEEIFGPVVNINVFKTEEEVLAKANNSEYGLYAAVYTKNIDRAMRFAKGLEAGTVGVNCTSPMTGLDMPFGGYKSSGSGREGEPFHSIENFLETKTLIPGPCRYCARTGSTCQIATPRRKRPYYHVTEEEYQCSMRILEHIFPDRELNLVTLRAISKDITDGKLVNPLSGQPIAAVKDEPSPDDEGSPEDSEIPVVESVNDLHEPLGCMMKDSTGRFRYVGAHSEIPFNAAVCMLGKGVQNPRIIRPPKLGSYPPQTLTPASAADQDSIERFSLPRRELGDFYISRFLEDVHCTHWLYSIEAFLYRVDRTYAGTDEYASNSWICSLYAIFAIGAASYEEPAGKSPLPPGSPAASDERTSTDYIALAKQLIPSVYDEADIDSIRAMAIMSIALENVMSRTSSYLFMGASVQMAYSLGLHRDQMPDTASSMEREQSRRIWWTLFNLDQEIASRGGSPGLIDERHLKMTTPLPSEQILYPGMHTPLSWLSTSVTLCRLKREIIQAIYTERITNSRTISFSTVTNLLISLQGWYSLIPPHLKQDVPIPPSHKRAVAVLHLQYWGTTILLCRPFLLYLVLKHSTLDASKKIWFERMGKACIEAAQKSMAILQKMAEDSVLTSLTAFDSTCILRATMIFILAYAHTKMPQYRSHIDTGFSMLGQMEQIGFTKMVTEETPLRVADLGITFESKESQSGVVLDDALIAQLWNNFDPNYMTPLQTQQTLDLAFDDANPFDLNSQMLQFTNLDDSIVIDPSQAYQYQGYR</sequence>
<dbReference type="STRING" id="97972.A0A2V1DLC1"/>
<dbReference type="GO" id="GO:0008270">
    <property type="term" value="F:zinc ion binding"/>
    <property type="evidence" value="ECO:0007669"/>
    <property type="project" value="InterPro"/>
</dbReference>
<comment type="catalytic activity">
    <reaction evidence="5">
        <text>an aldehyde + NAD(+) + H2O = a carboxylate + NADH + 2 H(+)</text>
        <dbReference type="Rhea" id="RHEA:16185"/>
        <dbReference type="ChEBI" id="CHEBI:15377"/>
        <dbReference type="ChEBI" id="CHEBI:15378"/>
        <dbReference type="ChEBI" id="CHEBI:17478"/>
        <dbReference type="ChEBI" id="CHEBI:29067"/>
        <dbReference type="ChEBI" id="CHEBI:57540"/>
        <dbReference type="ChEBI" id="CHEBI:57945"/>
        <dbReference type="EC" id="1.2.1.3"/>
    </reaction>
</comment>
<gene>
    <name evidence="10" type="ORF">DM02DRAFT_719321</name>
</gene>
<evidence type="ECO:0000256" key="2">
    <source>
        <dbReference type="ARBA" id="ARBA00023002"/>
    </source>
</evidence>
<dbReference type="PROSITE" id="PS00687">
    <property type="entry name" value="ALDEHYDE_DEHYDR_GLU"/>
    <property type="match status" value="1"/>
</dbReference>
<dbReference type="SUPFAM" id="SSF53720">
    <property type="entry name" value="ALDH-like"/>
    <property type="match status" value="1"/>
</dbReference>
<dbReference type="GO" id="GO:0003677">
    <property type="term" value="F:DNA binding"/>
    <property type="evidence" value="ECO:0007669"/>
    <property type="project" value="InterPro"/>
</dbReference>
<dbReference type="Pfam" id="PF00171">
    <property type="entry name" value="Aldedh"/>
    <property type="match status" value="1"/>
</dbReference>
<dbReference type="Gene3D" id="3.40.309.10">
    <property type="entry name" value="Aldehyde Dehydrogenase, Chain A, domain 2"/>
    <property type="match status" value="1"/>
</dbReference>
<name>A0A2V1DLC1_9PLEO</name>
<dbReference type="InterPro" id="IPR016162">
    <property type="entry name" value="Ald_DH_N"/>
</dbReference>
<keyword evidence="3" id="KW-0539">Nucleus</keyword>
<keyword evidence="2 7" id="KW-0560">Oxidoreductase</keyword>
<dbReference type="FunFam" id="3.40.605.10:FF:000001">
    <property type="entry name" value="Aldehyde dehydrogenase 1"/>
    <property type="match status" value="1"/>
</dbReference>
<evidence type="ECO:0000256" key="8">
    <source>
        <dbReference type="SAM" id="MobiDB-lite"/>
    </source>
</evidence>
<dbReference type="InterPro" id="IPR015590">
    <property type="entry name" value="Aldehyde_DH_dom"/>
</dbReference>
<comment type="similarity">
    <text evidence="1 7">Belongs to the aldehyde dehydrogenase family.</text>
</comment>
<dbReference type="CDD" id="cd12148">
    <property type="entry name" value="fungal_TF_MHR"/>
    <property type="match status" value="1"/>
</dbReference>
<reference evidence="10 11" key="1">
    <citation type="journal article" date="2018" name="Sci. Rep.">
        <title>Comparative genomics provides insights into the lifestyle and reveals functional heterogeneity of dark septate endophytic fungi.</title>
        <authorList>
            <person name="Knapp D.G."/>
            <person name="Nemeth J.B."/>
            <person name="Barry K."/>
            <person name="Hainaut M."/>
            <person name="Henrissat B."/>
            <person name="Johnson J."/>
            <person name="Kuo A."/>
            <person name="Lim J.H.P."/>
            <person name="Lipzen A."/>
            <person name="Nolan M."/>
            <person name="Ohm R.A."/>
            <person name="Tamas L."/>
            <person name="Grigoriev I.V."/>
            <person name="Spatafora J.W."/>
            <person name="Nagy L.G."/>
            <person name="Kovacs G.M."/>
        </authorList>
    </citation>
    <scope>NUCLEOTIDE SEQUENCE [LARGE SCALE GENOMIC DNA]</scope>
    <source>
        <strain evidence="10 11">DSE2036</strain>
    </source>
</reference>